<dbReference type="PANTHER" id="PTHR11079">
    <property type="entry name" value="CYTOSINE DEAMINASE FAMILY MEMBER"/>
    <property type="match status" value="1"/>
</dbReference>
<dbReference type="InterPro" id="IPR002125">
    <property type="entry name" value="CMP_dCMP_dom"/>
</dbReference>
<comment type="caution">
    <text evidence="5">The sequence shown here is derived from an EMBL/GenBank/DDBJ whole genome shotgun (WGS) entry which is preliminary data.</text>
</comment>
<reference evidence="5" key="2">
    <citation type="journal article" date="2023" name="Plants (Basel)">
        <title>Annotation of the Turnera subulata (Passifloraceae) Draft Genome Reveals the S-Locus Evolved after the Divergence of Turneroideae from Passifloroideae in a Stepwise Manner.</title>
        <authorList>
            <person name="Henning P.M."/>
            <person name="Roalson E.H."/>
            <person name="Mir W."/>
            <person name="McCubbin A.G."/>
            <person name="Shore J.S."/>
        </authorList>
    </citation>
    <scope>NUCLEOTIDE SEQUENCE</scope>
    <source>
        <strain evidence="5">F60SS</strain>
    </source>
</reference>
<dbReference type="PROSITE" id="PS51747">
    <property type="entry name" value="CYT_DCMP_DEAMINASES_2"/>
    <property type="match status" value="1"/>
</dbReference>
<dbReference type="GO" id="GO:0046872">
    <property type="term" value="F:metal ion binding"/>
    <property type="evidence" value="ECO:0007669"/>
    <property type="project" value="UniProtKB-KW"/>
</dbReference>
<dbReference type="Proteomes" id="UP001141552">
    <property type="component" value="Unassembled WGS sequence"/>
</dbReference>
<evidence type="ECO:0000313" key="6">
    <source>
        <dbReference type="Proteomes" id="UP001141552"/>
    </source>
</evidence>
<evidence type="ECO:0000259" key="4">
    <source>
        <dbReference type="PROSITE" id="PS51747"/>
    </source>
</evidence>
<keyword evidence="6" id="KW-1185">Reference proteome</keyword>
<gene>
    <name evidence="5" type="ORF">Tsubulata_026900</name>
</gene>
<evidence type="ECO:0000256" key="3">
    <source>
        <dbReference type="SAM" id="MobiDB-lite"/>
    </source>
</evidence>
<comment type="similarity">
    <text evidence="2">Belongs to the cytidine and deoxycytidylate deaminase family. ADAT3 subfamily.</text>
</comment>
<evidence type="ECO:0000256" key="1">
    <source>
        <dbReference type="ARBA" id="ARBA00022694"/>
    </source>
</evidence>
<feature type="region of interest" description="Disordered" evidence="3">
    <location>
        <begin position="206"/>
        <end position="225"/>
    </location>
</feature>
<evidence type="ECO:0000313" key="5">
    <source>
        <dbReference type="EMBL" id="KAJ4838064.1"/>
    </source>
</evidence>
<dbReference type="InterPro" id="IPR016193">
    <property type="entry name" value="Cytidine_deaminase-like"/>
</dbReference>
<dbReference type="GO" id="GO:0052717">
    <property type="term" value="F:tRNA-specific adenosine-34 deaminase activity"/>
    <property type="evidence" value="ECO:0007669"/>
    <property type="project" value="UniProtKB-EC"/>
</dbReference>
<proteinExistence type="inferred from homology"/>
<dbReference type="OrthoDB" id="3180714at2759"/>
<organism evidence="5 6">
    <name type="scientific">Turnera subulata</name>
    <dbReference type="NCBI Taxonomy" id="218843"/>
    <lineage>
        <taxon>Eukaryota</taxon>
        <taxon>Viridiplantae</taxon>
        <taxon>Streptophyta</taxon>
        <taxon>Embryophyta</taxon>
        <taxon>Tracheophyta</taxon>
        <taxon>Spermatophyta</taxon>
        <taxon>Magnoliopsida</taxon>
        <taxon>eudicotyledons</taxon>
        <taxon>Gunneridae</taxon>
        <taxon>Pentapetalae</taxon>
        <taxon>rosids</taxon>
        <taxon>fabids</taxon>
        <taxon>Malpighiales</taxon>
        <taxon>Passifloraceae</taxon>
        <taxon>Turnera</taxon>
    </lineage>
</organism>
<sequence length="422" mass="46636">MDAHRDTCQIVYIPDKPPVAPDQQPTVNVFASVIEPKHANTLIRRLNQIAPLENLRHVKRIQKKKQAEGGKTELSVILCLAIVDEKGLNGFPVDVQELVNAYNLSPFMAQVCKYAATSKEEWEEQCKLWPTSFHPPTYNIDGITGFSEEDAQSVLSFMKMAMKLAKSGDGSILNAAVIVDPSVQQIIASGQDQVFSWHASRTKASGGNIPVRQSESVRSYSDSNGAPAALPNGSLITPENLLVEASCLKPWQWSKKPSDISNPCYSHPLRHAVLVAIESSADRDRRLFPCSEDNEQNCLEPMESSCADSPAKRQKTSLEYVEGKHSSPQTEDSYPGAVRPYLCTGYDIYLVWEPCAMCAMALVHQRIRRIFYALPNPNAGALGSVHRLQGEKSLNHHYAVFRVFMPEVLDIVESGKAANGIC</sequence>
<protein>
    <recommendedName>
        <fullName evidence="4">CMP/dCMP-type deaminase domain-containing protein</fullName>
    </recommendedName>
</protein>
<dbReference type="Pfam" id="PF00383">
    <property type="entry name" value="dCMP_cyt_deam_1"/>
    <property type="match status" value="1"/>
</dbReference>
<accession>A0A9Q0JDX8</accession>
<dbReference type="GO" id="GO:0005737">
    <property type="term" value="C:cytoplasm"/>
    <property type="evidence" value="ECO:0007669"/>
    <property type="project" value="TreeGrafter"/>
</dbReference>
<feature type="domain" description="CMP/dCMP-type deaminase" evidence="4">
    <location>
        <begin position="282"/>
        <end position="385"/>
    </location>
</feature>
<keyword evidence="1" id="KW-0819">tRNA processing</keyword>
<reference evidence="5" key="1">
    <citation type="submission" date="2022-02" db="EMBL/GenBank/DDBJ databases">
        <authorList>
            <person name="Henning P.M."/>
            <person name="McCubbin A.G."/>
            <person name="Shore J.S."/>
        </authorList>
    </citation>
    <scope>NUCLEOTIDE SEQUENCE</scope>
    <source>
        <strain evidence="5">F60SS</strain>
        <tissue evidence="5">Leaves</tissue>
    </source>
</reference>
<dbReference type="SUPFAM" id="SSF53927">
    <property type="entry name" value="Cytidine deaminase-like"/>
    <property type="match status" value="1"/>
</dbReference>
<dbReference type="AlphaFoldDB" id="A0A9Q0JDX8"/>
<dbReference type="GO" id="GO:0005634">
    <property type="term" value="C:nucleus"/>
    <property type="evidence" value="ECO:0007669"/>
    <property type="project" value="TreeGrafter"/>
</dbReference>
<name>A0A9Q0JDX8_9ROSI</name>
<evidence type="ECO:0000256" key="2">
    <source>
        <dbReference type="ARBA" id="ARBA00038160"/>
    </source>
</evidence>
<dbReference type="Gene3D" id="3.40.140.10">
    <property type="entry name" value="Cytidine Deaminase, domain 2"/>
    <property type="match status" value="1"/>
</dbReference>
<dbReference type="GO" id="GO:0002100">
    <property type="term" value="P:tRNA wobble adenosine to inosine editing"/>
    <property type="evidence" value="ECO:0007669"/>
    <property type="project" value="InterPro"/>
</dbReference>
<dbReference type="EMBL" id="JAKUCV010003663">
    <property type="protein sequence ID" value="KAJ4838064.1"/>
    <property type="molecule type" value="Genomic_DNA"/>
</dbReference>
<dbReference type="PANTHER" id="PTHR11079:SF156">
    <property type="entry name" value="INACTIVE TRNA-SPECIFIC ADENOSINE DEAMINASE-LIKE PROTEIN 3-RELATED"/>
    <property type="match status" value="1"/>
</dbReference>
<feature type="compositionally biased region" description="Polar residues" evidence="3">
    <location>
        <begin position="211"/>
        <end position="224"/>
    </location>
</feature>